<organism evidence="10 11">
    <name type="scientific">Arabidopsis suecica</name>
    <name type="common">Swedish thale-cress</name>
    <name type="synonym">Cardaminopsis suecica</name>
    <dbReference type="NCBI Taxonomy" id="45249"/>
    <lineage>
        <taxon>Eukaryota</taxon>
        <taxon>Viridiplantae</taxon>
        <taxon>Streptophyta</taxon>
        <taxon>Embryophyta</taxon>
        <taxon>Tracheophyta</taxon>
        <taxon>Spermatophyta</taxon>
        <taxon>Magnoliopsida</taxon>
        <taxon>eudicotyledons</taxon>
        <taxon>Gunneridae</taxon>
        <taxon>Pentapetalae</taxon>
        <taxon>rosids</taxon>
        <taxon>malvids</taxon>
        <taxon>Brassicales</taxon>
        <taxon>Brassicaceae</taxon>
        <taxon>Camelineae</taxon>
        <taxon>Arabidopsis</taxon>
    </lineage>
</organism>
<dbReference type="PROSITE" id="PS51667">
    <property type="entry name" value="WRC"/>
    <property type="match status" value="1"/>
</dbReference>
<dbReference type="InterPro" id="IPR014978">
    <property type="entry name" value="Gln-Leu-Gln_QLQ"/>
</dbReference>
<dbReference type="EMBL" id="JAEFBJ010000002">
    <property type="protein sequence ID" value="KAG7640623.1"/>
    <property type="molecule type" value="Genomic_DNA"/>
</dbReference>
<name>A0A8T2G1P4_ARASU</name>
<keyword evidence="5" id="KW-0804">Transcription</keyword>
<evidence type="ECO:0000256" key="1">
    <source>
        <dbReference type="ARBA" id="ARBA00004123"/>
    </source>
</evidence>
<keyword evidence="5" id="KW-0010">Activator</keyword>
<feature type="transmembrane region" description="Helical" evidence="7">
    <location>
        <begin position="20"/>
        <end position="43"/>
    </location>
</feature>
<feature type="domain" description="WRC" evidence="9">
    <location>
        <begin position="121"/>
        <end position="165"/>
    </location>
</feature>
<evidence type="ECO:0000259" key="9">
    <source>
        <dbReference type="PROSITE" id="PS51667"/>
    </source>
</evidence>
<comment type="similarity">
    <text evidence="2 5">Belongs to the GRF family.</text>
</comment>
<evidence type="ECO:0000256" key="7">
    <source>
        <dbReference type="SAM" id="Phobius"/>
    </source>
</evidence>
<feature type="compositionally biased region" description="Basic residues" evidence="6">
    <location>
        <begin position="151"/>
        <end position="161"/>
    </location>
</feature>
<evidence type="ECO:0000259" key="8">
    <source>
        <dbReference type="PROSITE" id="PS51666"/>
    </source>
</evidence>
<dbReference type="PANTHER" id="PTHR31602">
    <property type="entry name" value="GROWTH-REGULATING FACTOR 5"/>
    <property type="match status" value="1"/>
</dbReference>
<feature type="domain" description="QLQ" evidence="8">
    <location>
        <begin position="47"/>
        <end position="82"/>
    </location>
</feature>
<proteinExistence type="inferred from homology"/>
<dbReference type="AlphaFoldDB" id="A0A8T2G1P4"/>
<evidence type="ECO:0000256" key="3">
    <source>
        <dbReference type="ARBA" id="ARBA00023242"/>
    </source>
</evidence>
<keyword evidence="7" id="KW-0812">Transmembrane</keyword>
<dbReference type="InterPro" id="IPR031137">
    <property type="entry name" value="GRF"/>
</dbReference>
<evidence type="ECO:0000256" key="4">
    <source>
        <dbReference type="PROSITE-ProRule" id="PRU01002"/>
    </source>
</evidence>
<evidence type="ECO:0000313" key="10">
    <source>
        <dbReference type="EMBL" id="KAG7640623.1"/>
    </source>
</evidence>
<sequence length="286" mass="33171">MDTLSIKTYLLLSYTFNFPIQIPIFNLSFFFFFISLSLSLFMATRIPFTESQWEELENQALVFKYLAANMPVPPHLLFLIKRPFLFSSSSSSSSSSSFFSPTLSPHFGWNVYEMGMGRKIDAEPGRCRRTDGKKWRCSKEAYPDSKYCERHMHRGKNRSSSRKPPPTQFTPNLFLDSSSSRRRRSGYMDDFFSIEPSGSIKSCSGSAMEDNDDGSCRGINNEEKQPDRHCFILGTDLRTRERPLMLEEKLKQRDHDNEEEQGSKRFYRFLDEWPSSKSSVSTSLFI</sequence>
<accession>A0A8T2G1P4</accession>
<comment type="caution">
    <text evidence="4">Lacks conserved residue(s) required for the propagation of feature annotation.</text>
</comment>
<dbReference type="PANTHER" id="PTHR31602:SF46">
    <property type="entry name" value="GROWTH-REGULATING FACTOR 6"/>
    <property type="match status" value="1"/>
</dbReference>
<keyword evidence="11" id="KW-1185">Reference proteome</keyword>
<dbReference type="GO" id="GO:0099402">
    <property type="term" value="P:plant organ development"/>
    <property type="evidence" value="ECO:0007669"/>
    <property type="project" value="UniProtKB-ARBA"/>
</dbReference>
<evidence type="ECO:0000256" key="6">
    <source>
        <dbReference type="SAM" id="MobiDB-lite"/>
    </source>
</evidence>
<evidence type="ECO:0000313" key="11">
    <source>
        <dbReference type="Proteomes" id="UP000694251"/>
    </source>
</evidence>
<keyword evidence="3 5" id="KW-0539">Nucleus</keyword>
<dbReference type="Pfam" id="PF08879">
    <property type="entry name" value="WRC"/>
    <property type="match status" value="1"/>
</dbReference>
<evidence type="ECO:0000256" key="2">
    <source>
        <dbReference type="ARBA" id="ARBA00008122"/>
    </source>
</evidence>
<dbReference type="SMART" id="SM00951">
    <property type="entry name" value="QLQ"/>
    <property type="match status" value="1"/>
</dbReference>
<dbReference type="OrthoDB" id="1927209at2759"/>
<dbReference type="GO" id="GO:0005634">
    <property type="term" value="C:nucleus"/>
    <property type="evidence" value="ECO:0007669"/>
    <property type="project" value="UniProtKB-SubCell"/>
</dbReference>
<reference evidence="10 11" key="1">
    <citation type="submission" date="2020-12" db="EMBL/GenBank/DDBJ databases">
        <title>Concerted genomic and epigenomic changes stabilize Arabidopsis allopolyploids.</title>
        <authorList>
            <person name="Chen Z."/>
        </authorList>
    </citation>
    <scope>NUCLEOTIDE SEQUENCE [LARGE SCALE GENOMIC DNA]</scope>
    <source>
        <strain evidence="10">As9502</strain>
        <tissue evidence="10">Leaf</tissue>
    </source>
</reference>
<keyword evidence="7" id="KW-1133">Transmembrane helix</keyword>
<gene>
    <name evidence="10" type="ORF">ISN44_As02g004900</name>
</gene>
<comment type="function">
    <text evidence="5">Transcription activator.</text>
</comment>
<evidence type="ECO:0000256" key="5">
    <source>
        <dbReference type="RuleBase" id="RU367127"/>
    </source>
</evidence>
<protein>
    <recommendedName>
        <fullName evidence="5">Growth-regulating factor</fullName>
    </recommendedName>
</protein>
<keyword evidence="7" id="KW-0472">Membrane</keyword>
<dbReference type="InterPro" id="IPR014977">
    <property type="entry name" value="WRC_dom"/>
</dbReference>
<dbReference type="PROSITE" id="PS51666">
    <property type="entry name" value="QLQ"/>
    <property type="match status" value="1"/>
</dbReference>
<comment type="domain">
    <text evidence="5">The QLQ domain and WRC domain may be involved in protein-protein interaction and DNA-binding, respectively.</text>
</comment>
<dbReference type="Pfam" id="PF08880">
    <property type="entry name" value="QLQ"/>
    <property type="match status" value="1"/>
</dbReference>
<dbReference type="GO" id="GO:0006355">
    <property type="term" value="P:regulation of DNA-templated transcription"/>
    <property type="evidence" value="ECO:0007669"/>
    <property type="project" value="InterPro"/>
</dbReference>
<comment type="caution">
    <text evidence="10">The sequence shown here is derived from an EMBL/GenBank/DDBJ whole genome shotgun (WGS) entry which is preliminary data.</text>
</comment>
<dbReference type="Proteomes" id="UP000694251">
    <property type="component" value="Chromosome 2"/>
</dbReference>
<feature type="region of interest" description="Disordered" evidence="6">
    <location>
        <begin position="148"/>
        <end position="181"/>
    </location>
</feature>
<keyword evidence="5" id="KW-0805">Transcription regulation</keyword>
<comment type="subcellular location">
    <subcellularLocation>
        <location evidence="1 5">Nucleus</location>
    </subcellularLocation>
</comment>
<dbReference type="GO" id="GO:0005524">
    <property type="term" value="F:ATP binding"/>
    <property type="evidence" value="ECO:0007669"/>
    <property type="project" value="UniProtKB-UniRule"/>
</dbReference>
<dbReference type="GO" id="GO:0006351">
    <property type="term" value="P:DNA-templated transcription"/>
    <property type="evidence" value="ECO:0007669"/>
    <property type="project" value="UniProtKB-UniRule"/>
</dbReference>